<dbReference type="Proteomes" id="UP000008144">
    <property type="component" value="Chromosome 14"/>
</dbReference>
<accession>F6ZVJ4</accession>
<feature type="region of interest" description="Disordered" evidence="1">
    <location>
        <begin position="133"/>
        <end position="160"/>
    </location>
</feature>
<dbReference type="EMBL" id="EAAA01001171">
    <property type="status" value="NOT_ANNOTATED_CDS"/>
    <property type="molecule type" value="Genomic_DNA"/>
</dbReference>
<feature type="compositionally biased region" description="Basic and acidic residues" evidence="1">
    <location>
        <begin position="98"/>
        <end position="112"/>
    </location>
</feature>
<feature type="compositionally biased region" description="Low complexity" evidence="1">
    <location>
        <begin position="1"/>
        <end position="17"/>
    </location>
</feature>
<organism evidence="2 3">
    <name type="scientific">Ciona intestinalis</name>
    <name type="common">Transparent sea squirt</name>
    <name type="synonym">Ascidia intestinalis</name>
    <dbReference type="NCBI Taxonomy" id="7719"/>
    <lineage>
        <taxon>Eukaryota</taxon>
        <taxon>Metazoa</taxon>
        <taxon>Chordata</taxon>
        <taxon>Tunicata</taxon>
        <taxon>Ascidiacea</taxon>
        <taxon>Phlebobranchia</taxon>
        <taxon>Cionidae</taxon>
        <taxon>Ciona</taxon>
    </lineage>
</organism>
<evidence type="ECO:0000313" key="2">
    <source>
        <dbReference type="Ensembl" id="ENSCINP00000026428.2"/>
    </source>
</evidence>
<feature type="region of interest" description="Disordered" evidence="1">
    <location>
        <begin position="40"/>
        <end position="61"/>
    </location>
</feature>
<dbReference type="HOGENOM" id="CLU_1656067_0_0_1"/>
<evidence type="ECO:0000313" key="3">
    <source>
        <dbReference type="Proteomes" id="UP000008144"/>
    </source>
</evidence>
<protein>
    <submittedName>
        <fullName evidence="2">Uncharacterized protein</fullName>
    </submittedName>
</protein>
<evidence type="ECO:0000256" key="1">
    <source>
        <dbReference type="SAM" id="MobiDB-lite"/>
    </source>
</evidence>
<dbReference type="AlphaFoldDB" id="F6ZVJ4"/>
<reference evidence="3" key="1">
    <citation type="journal article" date="2002" name="Science">
        <title>The draft genome of Ciona intestinalis: insights into chordate and vertebrate origins.</title>
        <authorList>
            <person name="Dehal P."/>
            <person name="Satou Y."/>
            <person name="Campbell R.K."/>
            <person name="Chapman J."/>
            <person name="Degnan B."/>
            <person name="De Tomaso A."/>
            <person name="Davidson B."/>
            <person name="Di Gregorio A."/>
            <person name="Gelpke M."/>
            <person name="Goodstein D.M."/>
            <person name="Harafuji N."/>
            <person name="Hastings K.E."/>
            <person name="Ho I."/>
            <person name="Hotta K."/>
            <person name="Huang W."/>
            <person name="Kawashima T."/>
            <person name="Lemaire P."/>
            <person name="Martinez D."/>
            <person name="Meinertzhagen I.A."/>
            <person name="Necula S."/>
            <person name="Nonaka M."/>
            <person name="Putnam N."/>
            <person name="Rash S."/>
            <person name="Saiga H."/>
            <person name="Satake M."/>
            <person name="Terry A."/>
            <person name="Yamada L."/>
            <person name="Wang H.G."/>
            <person name="Awazu S."/>
            <person name="Azumi K."/>
            <person name="Boore J."/>
            <person name="Branno M."/>
            <person name="Chin-Bow S."/>
            <person name="DeSantis R."/>
            <person name="Doyle S."/>
            <person name="Francino P."/>
            <person name="Keys D.N."/>
            <person name="Haga S."/>
            <person name="Hayashi H."/>
            <person name="Hino K."/>
            <person name="Imai K.S."/>
            <person name="Inaba K."/>
            <person name="Kano S."/>
            <person name="Kobayashi K."/>
            <person name="Kobayashi M."/>
            <person name="Lee B.I."/>
            <person name="Makabe K.W."/>
            <person name="Manohar C."/>
            <person name="Matassi G."/>
            <person name="Medina M."/>
            <person name="Mochizuki Y."/>
            <person name="Mount S."/>
            <person name="Morishita T."/>
            <person name="Miura S."/>
            <person name="Nakayama A."/>
            <person name="Nishizaka S."/>
            <person name="Nomoto H."/>
            <person name="Ohta F."/>
            <person name="Oishi K."/>
            <person name="Rigoutsos I."/>
            <person name="Sano M."/>
            <person name="Sasaki A."/>
            <person name="Sasakura Y."/>
            <person name="Shoguchi E."/>
            <person name="Shin-i T."/>
            <person name="Spagnuolo A."/>
            <person name="Stainier D."/>
            <person name="Suzuki M.M."/>
            <person name="Tassy O."/>
            <person name="Takatori N."/>
            <person name="Tokuoka M."/>
            <person name="Yagi K."/>
            <person name="Yoshizaki F."/>
            <person name="Wada S."/>
            <person name="Zhang C."/>
            <person name="Hyatt P.D."/>
            <person name="Larimer F."/>
            <person name="Detter C."/>
            <person name="Doggett N."/>
            <person name="Glavina T."/>
            <person name="Hawkins T."/>
            <person name="Richardson P."/>
            <person name="Lucas S."/>
            <person name="Kohara Y."/>
            <person name="Levine M."/>
            <person name="Satoh N."/>
            <person name="Rokhsar D.S."/>
        </authorList>
    </citation>
    <scope>NUCLEOTIDE SEQUENCE [LARGE SCALE GENOMIC DNA]</scope>
</reference>
<keyword evidence="3" id="KW-1185">Reference proteome</keyword>
<feature type="region of interest" description="Disordered" evidence="1">
    <location>
        <begin position="1"/>
        <end position="26"/>
    </location>
</feature>
<dbReference type="InParanoid" id="F6ZVJ4"/>
<reference evidence="2" key="3">
    <citation type="submission" date="2025-08" db="UniProtKB">
        <authorList>
            <consortium name="Ensembl"/>
        </authorList>
    </citation>
    <scope>IDENTIFICATION</scope>
</reference>
<reference evidence="2" key="4">
    <citation type="submission" date="2025-09" db="UniProtKB">
        <authorList>
            <consortium name="Ensembl"/>
        </authorList>
    </citation>
    <scope>IDENTIFICATION</scope>
</reference>
<reference evidence="2" key="2">
    <citation type="journal article" date="2008" name="Genome Biol.">
        <title>Improved genome assembly and evidence-based global gene model set for the chordate Ciona intestinalis: new insight into intron and operon populations.</title>
        <authorList>
            <person name="Satou Y."/>
            <person name="Mineta K."/>
            <person name="Ogasawara M."/>
            <person name="Sasakura Y."/>
            <person name="Shoguchi E."/>
            <person name="Ueno K."/>
            <person name="Yamada L."/>
            <person name="Matsumoto J."/>
            <person name="Wasserscheid J."/>
            <person name="Dewar K."/>
            <person name="Wiley G.B."/>
            <person name="Macmil S.L."/>
            <person name="Roe B.A."/>
            <person name="Zeller R.W."/>
            <person name="Hastings K.E."/>
            <person name="Lemaire P."/>
            <person name="Lindquist E."/>
            <person name="Endo T."/>
            <person name="Hotta K."/>
            <person name="Inaba K."/>
        </authorList>
    </citation>
    <scope>NUCLEOTIDE SEQUENCE [LARGE SCALE GENOMIC DNA]</scope>
    <source>
        <strain evidence="2">wild type</strain>
    </source>
</reference>
<sequence>MADYKPSVGSPSSTSTSENNDTTLVNIRCDDETTWYVEGTNKQINNPEGGQGKDVGATSDTRTYVLKPKATYAVPSFLRETTEKQAESEEDGTSDDASSIHDEDVLSDHLPPDDFGSTSTALFIPIKTPPLEEDIEVKTPKERKRRRNWSTGPFIPVRIG</sequence>
<proteinExistence type="predicted"/>
<dbReference type="Ensembl" id="ENSCINT00000026674.2">
    <property type="protein sequence ID" value="ENSCINP00000026428.2"/>
    <property type="gene ID" value="ENSCING00000014687.2"/>
</dbReference>
<name>F6ZVJ4_CIOIN</name>
<feature type="region of interest" description="Disordered" evidence="1">
    <location>
        <begin position="76"/>
        <end position="121"/>
    </location>
</feature>